<evidence type="ECO:0008006" key="4">
    <source>
        <dbReference type="Google" id="ProtNLM"/>
    </source>
</evidence>
<dbReference type="PATRIC" id="fig|1128398.3.peg.2107"/>
<feature type="transmembrane region" description="Helical" evidence="1">
    <location>
        <begin position="102"/>
        <end position="126"/>
    </location>
</feature>
<evidence type="ECO:0000313" key="3">
    <source>
        <dbReference type="Proteomes" id="UP000006094"/>
    </source>
</evidence>
<name>K0AZ22_GOTA9</name>
<gene>
    <name evidence="2" type="ordered locus">Curi_c20440</name>
</gene>
<keyword evidence="1" id="KW-1133">Transmembrane helix</keyword>
<dbReference type="Proteomes" id="UP000006094">
    <property type="component" value="Chromosome"/>
</dbReference>
<dbReference type="HOGENOM" id="CLU_133181_2_1_9"/>
<accession>K0AZ22</accession>
<dbReference type="Pfam" id="PF10990">
    <property type="entry name" value="DUF2809"/>
    <property type="match status" value="1"/>
</dbReference>
<evidence type="ECO:0000256" key="1">
    <source>
        <dbReference type="SAM" id="Phobius"/>
    </source>
</evidence>
<feature type="transmembrane region" description="Helical" evidence="1">
    <location>
        <begin position="34"/>
        <end position="56"/>
    </location>
</feature>
<evidence type="ECO:0000313" key="2">
    <source>
        <dbReference type="EMBL" id="AFS79048.1"/>
    </source>
</evidence>
<dbReference type="RefSeq" id="WP_014968184.1">
    <property type="nucleotide sequence ID" value="NC_018664.1"/>
</dbReference>
<keyword evidence="1" id="KW-0472">Membrane</keyword>
<reference evidence="2 3" key="1">
    <citation type="journal article" date="2012" name="PLoS ONE">
        <title>The purine-utilizing bacterium Clostridium acidurici 9a: a genome-guided metabolic reconsideration.</title>
        <authorList>
            <person name="Hartwich K."/>
            <person name="Poehlein A."/>
            <person name="Daniel R."/>
        </authorList>
    </citation>
    <scope>NUCLEOTIDE SEQUENCE [LARGE SCALE GENOMIC DNA]</scope>
    <source>
        <strain evidence="3">ATCC 7906 / DSM 604 / BCRC 14475 / CIP 104303 / KCTC 5404 / NCIMB 10678 / 9a</strain>
    </source>
</reference>
<dbReference type="KEGG" id="cad:Curi_c20440"/>
<dbReference type="InterPro" id="IPR021257">
    <property type="entry name" value="DUF2809"/>
</dbReference>
<feature type="transmembrane region" description="Helical" evidence="1">
    <location>
        <begin position="7"/>
        <end position="28"/>
    </location>
</feature>
<proteinExistence type="predicted"/>
<dbReference type="eggNOG" id="COG2205">
    <property type="taxonomic scope" value="Bacteria"/>
</dbReference>
<feature type="transmembrane region" description="Helical" evidence="1">
    <location>
        <begin position="63"/>
        <end position="82"/>
    </location>
</feature>
<dbReference type="OrthoDB" id="5360192at2"/>
<sequence length="135" mass="15546">MLVKRNSLTYLTLAITIMILGLSVRHFSTYLPKWINLYLGDILWATMIFFLLGLIIKNKETKYVAAIAVLFTFSIEISQLYHSQWIDTLRQTRIGGLVLGYGFLWSDLFSYTIGIGIGALVEKFIILDSHIYKKF</sequence>
<dbReference type="STRING" id="1128398.Curi_c20440"/>
<keyword evidence="3" id="KW-1185">Reference proteome</keyword>
<organism evidence="2 3">
    <name type="scientific">Gottschalkia acidurici (strain ATCC 7906 / DSM 604 / BCRC 14475 / CIP 104303 / KCTC 5404 / NCIMB 10678 / 9a)</name>
    <name type="common">Clostridium acidurici</name>
    <dbReference type="NCBI Taxonomy" id="1128398"/>
    <lineage>
        <taxon>Bacteria</taxon>
        <taxon>Bacillati</taxon>
        <taxon>Bacillota</taxon>
        <taxon>Tissierellia</taxon>
        <taxon>Tissierellales</taxon>
        <taxon>Gottschalkiaceae</taxon>
        <taxon>Gottschalkia</taxon>
    </lineage>
</organism>
<protein>
    <recommendedName>
        <fullName evidence="4">DUF2809 domain-containing protein</fullName>
    </recommendedName>
</protein>
<dbReference type="AlphaFoldDB" id="K0AZ22"/>
<dbReference type="EMBL" id="CP003326">
    <property type="protein sequence ID" value="AFS79048.1"/>
    <property type="molecule type" value="Genomic_DNA"/>
</dbReference>
<keyword evidence="1" id="KW-0812">Transmembrane</keyword>